<dbReference type="Proteomes" id="UP000606194">
    <property type="component" value="Unassembled WGS sequence"/>
</dbReference>
<dbReference type="CDD" id="cd00093">
    <property type="entry name" value="HTH_XRE"/>
    <property type="match status" value="1"/>
</dbReference>
<feature type="domain" description="HTH cro/C1-type" evidence="1">
    <location>
        <begin position="24"/>
        <end position="81"/>
    </location>
</feature>
<dbReference type="RefSeq" id="WP_190148958.1">
    <property type="nucleotide sequence ID" value="NZ_BMTL01000007.1"/>
</dbReference>
<dbReference type="PROSITE" id="PS50943">
    <property type="entry name" value="HTH_CROC1"/>
    <property type="match status" value="1"/>
</dbReference>
<evidence type="ECO:0000313" key="3">
    <source>
        <dbReference type="Proteomes" id="UP000606194"/>
    </source>
</evidence>
<protein>
    <recommendedName>
        <fullName evidence="1">HTH cro/C1-type domain-containing protein</fullName>
    </recommendedName>
</protein>
<dbReference type="SUPFAM" id="SSF47413">
    <property type="entry name" value="lambda repressor-like DNA-binding domains"/>
    <property type="match status" value="1"/>
</dbReference>
<sequence>MFDLLSPPTEVPQAPAGIVLGVYLRGLREAKSTTLQDAARVAGASVSAVSRWERAEYPIPLGALRTLLRHFGVTGKHADYLAVPSRNGRLGAWPTGRLS</sequence>
<dbReference type="EMBL" id="BMTL01000007">
    <property type="protein sequence ID" value="GGR81365.1"/>
    <property type="molecule type" value="Genomic_DNA"/>
</dbReference>
<reference evidence="2" key="1">
    <citation type="journal article" date="2014" name="Int. J. Syst. Evol. Microbiol.">
        <title>Complete genome sequence of Corynebacterium casei LMG S-19264T (=DSM 44701T), isolated from a smear-ripened cheese.</title>
        <authorList>
            <consortium name="US DOE Joint Genome Institute (JGI-PGF)"/>
            <person name="Walter F."/>
            <person name="Albersmeier A."/>
            <person name="Kalinowski J."/>
            <person name="Ruckert C."/>
        </authorList>
    </citation>
    <scope>NUCLEOTIDE SEQUENCE</scope>
    <source>
        <strain evidence="2">JCM 4386</strain>
    </source>
</reference>
<proteinExistence type="predicted"/>
<evidence type="ECO:0000313" key="2">
    <source>
        <dbReference type="EMBL" id="GGR81365.1"/>
    </source>
</evidence>
<dbReference type="Gene3D" id="1.10.260.40">
    <property type="entry name" value="lambda repressor-like DNA-binding domains"/>
    <property type="match status" value="1"/>
</dbReference>
<dbReference type="Pfam" id="PF13560">
    <property type="entry name" value="HTH_31"/>
    <property type="match status" value="1"/>
</dbReference>
<dbReference type="InterPro" id="IPR001387">
    <property type="entry name" value="Cro/C1-type_HTH"/>
</dbReference>
<gene>
    <name evidence="2" type="ORF">GCM10010269_20670</name>
</gene>
<dbReference type="AlphaFoldDB" id="A0A918L2B7"/>
<evidence type="ECO:0000259" key="1">
    <source>
        <dbReference type="PROSITE" id="PS50943"/>
    </source>
</evidence>
<name>A0A918L2B7_9ACTN</name>
<dbReference type="GO" id="GO:0003677">
    <property type="term" value="F:DNA binding"/>
    <property type="evidence" value="ECO:0007669"/>
    <property type="project" value="InterPro"/>
</dbReference>
<reference evidence="2" key="2">
    <citation type="submission" date="2020-09" db="EMBL/GenBank/DDBJ databases">
        <authorList>
            <person name="Sun Q."/>
            <person name="Ohkuma M."/>
        </authorList>
    </citation>
    <scope>NUCLEOTIDE SEQUENCE</scope>
    <source>
        <strain evidence="2">JCM 4386</strain>
    </source>
</reference>
<keyword evidence="3" id="KW-1185">Reference proteome</keyword>
<organism evidence="2 3">
    <name type="scientific">Streptomyces humidus</name>
    <dbReference type="NCBI Taxonomy" id="52259"/>
    <lineage>
        <taxon>Bacteria</taxon>
        <taxon>Bacillati</taxon>
        <taxon>Actinomycetota</taxon>
        <taxon>Actinomycetes</taxon>
        <taxon>Kitasatosporales</taxon>
        <taxon>Streptomycetaceae</taxon>
        <taxon>Streptomyces</taxon>
    </lineage>
</organism>
<dbReference type="InterPro" id="IPR010982">
    <property type="entry name" value="Lambda_DNA-bd_dom_sf"/>
</dbReference>
<comment type="caution">
    <text evidence="2">The sequence shown here is derived from an EMBL/GenBank/DDBJ whole genome shotgun (WGS) entry which is preliminary data.</text>
</comment>
<dbReference type="SMART" id="SM00530">
    <property type="entry name" value="HTH_XRE"/>
    <property type="match status" value="1"/>
</dbReference>
<accession>A0A918L2B7</accession>